<dbReference type="WBParaSite" id="TCLT_0000819901-mRNA-1">
    <property type="protein sequence ID" value="TCLT_0000819901-mRNA-1"/>
    <property type="gene ID" value="TCLT_0000819901"/>
</dbReference>
<evidence type="ECO:0000256" key="1">
    <source>
        <dbReference type="SAM" id="Phobius"/>
    </source>
</evidence>
<dbReference type="AlphaFoldDB" id="A0A0N5D5C1"/>
<dbReference type="OrthoDB" id="5856367at2759"/>
<reference evidence="2 3" key="2">
    <citation type="submission" date="2018-11" db="EMBL/GenBank/DDBJ databases">
        <authorList>
            <consortium name="Pathogen Informatics"/>
        </authorList>
    </citation>
    <scope>NUCLEOTIDE SEQUENCE [LARGE SCALE GENOMIC DNA]</scope>
</reference>
<sequence length="107" mass="12162">MLNRSTETDSAYQQSWNFSPLSKLQLGIIIGILTVYSLIYLIYAQHHLIVLYIMTGLIFALMSLLYTSGILAVTYMLIKMDKLEKEVENCTITKIAINDAEIKVVDK</sequence>
<feature type="transmembrane region" description="Helical" evidence="1">
    <location>
        <begin position="24"/>
        <end position="43"/>
    </location>
</feature>
<evidence type="ECO:0000313" key="3">
    <source>
        <dbReference type="Proteomes" id="UP000276776"/>
    </source>
</evidence>
<organism evidence="4">
    <name type="scientific">Thelazia callipaeda</name>
    <name type="common">Oriental eyeworm</name>
    <name type="synonym">Parasitic nematode</name>
    <dbReference type="NCBI Taxonomy" id="103827"/>
    <lineage>
        <taxon>Eukaryota</taxon>
        <taxon>Metazoa</taxon>
        <taxon>Ecdysozoa</taxon>
        <taxon>Nematoda</taxon>
        <taxon>Chromadorea</taxon>
        <taxon>Rhabditida</taxon>
        <taxon>Spirurina</taxon>
        <taxon>Spiruromorpha</taxon>
        <taxon>Thelazioidea</taxon>
        <taxon>Thelaziidae</taxon>
        <taxon>Thelazia</taxon>
    </lineage>
</organism>
<evidence type="ECO:0000313" key="4">
    <source>
        <dbReference type="WBParaSite" id="TCLT_0000819901-mRNA-1"/>
    </source>
</evidence>
<name>A0A0N5D5C1_THECL</name>
<feature type="transmembrane region" description="Helical" evidence="1">
    <location>
        <begin position="49"/>
        <end position="78"/>
    </location>
</feature>
<accession>A0A0N5D5C1</accession>
<protein>
    <submittedName>
        <fullName evidence="4">DUF485 domain-containing protein</fullName>
    </submittedName>
</protein>
<keyword evidence="3" id="KW-1185">Reference proteome</keyword>
<evidence type="ECO:0000313" key="2">
    <source>
        <dbReference type="EMBL" id="VDN05719.1"/>
    </source>
</evidence>
<proteinExistence type="predicted"/>
<keyword evidence="1" id="KW-1133">Transmembrane helix</keyword>
<dbReference type="OMA" id="NCTITKI"/>
<keyword evidence="1" id="KW-0812">Transmembrane</keyword>
<reference evidence="4" key="1">
    <citation type="submission" date="2017-02" db="UniProtKB">
        <authorList>
            <consortium name="WormBaseParasite"/>
        </authorList>
    </citation>
    <scope>IDENTIFICATION</scope>
</reference>
<dbReference type="EMBL" id="UYYF01004596">
    <property type="protein sequence ID" value="VDN05719.1"/>
    <property type="molecule type" value="Genomic_DNA"/>
</dbReference>
<gene>
    <name evidence="2" type="ORF">TCLT_LOCUS8188</name>
</gene>
<keyword evidence="1" id="KW-0472">Membrane</keyword>
<dbReference type="Proteomes" id="UP000276776">
    <property type="component" value="Unassembled WGS sequence"/>
</dbReference>